<gene>
    <name evidence="3" type="ORF">GCM10011354_03610</name>
</gene>
<comment type="caution">
    <text evidence="3">The sequence shown here is derived from an EMBL/GenBank/DDBJ whole genome shotgun (WGS) entry which is preliminary data.</text>
</comment>
<dbReference type="PANTHER" id="PTHR46211">
    <property type="entry name" value="GLYCEROPHOSPHORYL DIESTER PHOSPHODIESTERASE"/>
    <property type="match status" value="1"/>
</dbReference>
<dbReference type="PANTHER" id="PTHR46211:SF14">
    <property type="entry name" value="GLYCEROPHOSPHODIESTER PHOSPHODIESTERASE"/>
    <property type="match status" value="1"/>
</dbReference>
<organism evidence="3 4">
    <name type="scientific">Egicoccus halophilus</name>
    <dbReference type="NCBI Taxonomy" id="1670830"/>
    <lineage>
        <taxon>Bacteria</taxon>
        <taxon>Bacillati</taxon>
        <taxon>Actinomycetota</taxon>
        <taxon>Nitriliruptoria</taxon>
        <taxon>Egicoccales</taxon>
        <taxon>Egicoccaceae</taxon>
        <taxon>Egicoccus</taxon>
    </lineage>
</organism>
<dbReference type="GO" id="GO:0006629">
    <property type="term" value="P:lipid metabolic process"/>
    <property type="evidence" value="ECO:0007669"/>
    <property type="project" value="InterPro"/>
</dbReference>
<sequence length="644" mass="68762">MDIGERGIARTRRRLGVVGVLLLLGMVAVAFQVPPQERVAAFAAADVNVIAHSGAQGHAPTNTIAAFDLALEQGADVLEMDLQVTADGEVVVIHDGTVDRTTDGTGAVAELTLSEVQALDAGWYFTDTDGGQPFRGQGIRIPTLREVLERYPDHPLIVELKTDGGLAIVDPVLDLLRAYGRDDGSVTVASFSTEFLTPVRERLPDVPTNMPEGETTGFYVRQLVGLHPWWSPPGEVFQVPEYHDGRRVVTSRFVRAAERLGVDVQVWTVNEPEQMHRLLDAGVHGIMTDVPDVLVEVLRERAAAEARDPGGYGTQLQRAVSLQAGPEWRNTLLHAVTFLGDEEFYLLAFPLLYWAVSRRLGVRLGVMLLVTASLNSIGKLVPTTPRPAFLDPALERVPESTFGVPSGHAQNAAAVWGLLAVLLRHPIARVALVGLIAAIGWSRIHLGAHFLEDVLSGWATGAVLVGLFVLLEPRVRRWAAARGPVEWVLAGLVASWALILLGVLLSARLRGFDPGWPGLLDASVATSAADVVTAAATLAGLVVGLALVVPRGGFDSGGSLRQRVLRVVVGLVGVVVLWQGLGAVLPGGDDALALVLRYVRYLLVGAWVGGLAPLLFRRLGLADAAAPASGLAEVPAVERDRVEP</sequence>
<feature type="domain" description="GP-PDE" evidence="2">
    <location>
        <begin position="47"/>
        <end position="298"/>
    </location>
</feature>
<evidence type="ECO:0000313" key="4">
    <source>
        <dbReference type="Proteomes" id="UP000650511"/>
    </source>
</evidence>
<name>A0A8J3EQT9_9ACTN</name>
<evidence type="ECO:0000313" key="3">
    <source>
        <dbReference type="EMBL" id="GGI03353.1"/>
    </source>
</evidence>
<dbReference type="Pfam" id="PF01569">
    <property type="entry name" value="PAP2"/>
    <property type="match status" value="1"/>
</dbReference>
<dbReference type="RefSeq" id="WP_130648384.1">
    <property type="nucleotide sequence ID" value="NZ_BMHA01000001.1"/>
</dbReference>
<proteinExistence type="predicted"/>
<feature type="transmembrane region" description="Helical" evidence="1">
    <location>
        <begin position="527"/>
        <end position="552"/>
    </location>
</feature>
<keyword evidence="1" id="KW-0472">Membrane</keyword>
<dbReference type="EMBL" id="BMHA01000001">
    <property type="protein sequence ID" value="GGI03353.1"/>
    <property type="molecule type" value="Genomic_DNA"/>
</dbReference>
<dbReference type="CDD" id="cd08561">
    <property type="entry name" value="GDPD_cytoplasmic_ScUgpQ2_like"/>
    <property type="match status" value="1"/>
</dbReference>
<evidence type="ECO:0000256" key="1">
    <source>
        <dbReference type="SAM" id="Phobius"/>
    </source>
</evidence>
<dbReference type="InterPro" id="IPR017946">
    <property type="entry name" value="PLC-like_Pdiesterase_TIM-brl"/>
</dbReference>
<dbReference type="SUPFAM" id="SSF51695">
    <property type="entry name" value="PLC-like phosphodiesterases"/>
    <property type="match status" value="1"/>
</dbReference>
<keyword evidence="4" id="KW-1185">Reference proteome</keyword>
<keyword evidence="1" id="KW-1133">Transmembrane helix</keyword>
<dbReference type="Gene3D" id="1.20.144.10">
    <property type="entry name" value="Phosphatidic acid phosphatase type 2/haloperoxidase"/>
    <property type="match status" value="1"/>
</dbReference>
<reference evidence="3" key="1">
    <citation type="journal article" date="2014" name="Int. J. Syst. Evol. Microbiol.">
        <title>Complete genome sequence of Corynebacterium casei LMG S-19264T (=DSM 44701T), isolated from a smear-ripened cheese.</title>
        <authorList>
            <consortium name="US DOE Joint Genome Institute (JGI-PGF)"/>
            <person name="Walter F."/>
            <person name="Albersmeier A."/>
            <person name="Kalinowski J."/>
            <person name="Ruckert C."/>
        </authorList>
    </citation>
    <scope>NUCLEOTIDE SEQUENCE</scope>
    <source>
        <strain evidence="3">CGMCC 1.14988</strain>
    </source>
</reference>
<dbReference type="PROSITE" id="PS51704">
    <property type="entry name" value="GP_PDE"/>
    <property type="match status" value="1"/>
</dbReference>
<feature type="transmembrane region" description="Helical" evidence="1">
    <location>
        <begin position="564"/>
        <end position="586"/>
    </location>
</feature>
<dbReference type="AlphaFoldDB" id="A0A8J3EQT9"/>
<dbReference type="SMART" id="SM00014">
    <property type="entry name" value="acidPPc"/>
    <property type="match status" value="1"/>
</dbReference>
<dbReference type="Gene3D" id="3.20.20.190">
    <property type="entry name" value="Phosphatidylinositol (PI) phosphodiesterase"/>
    <property type="match status" value="1"/>
</dbReference>
<dbReference type="InterPro" id="IPR036938">
    <property type="entry name" value="PAP2/HPO_sf"/>
</dbReference>
<dbReference type="InterPro" id="IPR000326">
    <property type="entry name" value="PAP2/HPO"/>
</dbReference>
<protein>
    <recommendedName>
        <fullName evidence="2">GP-PDE domain-containing protein</fullName>
    </recommendedName>
</protein>
<feature type="transmembrane region" description="Helical" evidence="1">
    <location>
        <begin position="598"/>
        <end position="616"/>
    </location>
</feature>
<evidence type="ECO:0000259" key="2">
    <source>
        <dbReference type="PROSITE" id="PS51704"/>
    </source>
</evidence>
<dbReference type="Proteomes" id="UP000650511">
    <property type="component" value="Unassembled WGS sequence"/>
</dbReference>
<dbReference type="OrthoDB" id="5241788at2"/>
<reference evidence="3" key="2">
    <citation type="submission" date="2020-09" db="EMBL/GenBank/DDBJ databases">
        <authorList>
            <person name="Sun Q."/>
            <person name="Zhou Y."/>
        </authorList>
    </citation>
    <scope>NUCLEOTIDE SEQUENCE</scope>
    <source>
        <strain evidence="3">CGMCC 1.14988</strain>
    </source>
</reference>
<dbReference type="InterPro" id="IPR030395">
    <property type="entry name" value="GP_PDE_dom"/>
</dbReference>
<feature type="transmembrane region" description="Helical" evidence="1">
    <location>
        <begin position="487"/>
        <end position="507"/>
    </location>
</feature>
<feature type="transmembrane region" description="Helical" evidence="1">
    <location>
        <begin position="457"/>
        <end position="475"/>
    </location>
</feature>
<dbReference type="SUPFAM" id="SSF48317">
    <property type="entry name" value="Acid phosphatase/Vanadium-dependent haloperoxidase"/>
    <property type="match status" value="1"/>
</dbReference>
<dbReference type="GO" id="GO:0008081">
    <property type="term" value="F:phosphoric diester hydrolase activity"/>
    <property type="evidence" value="ECO:0007669"/>
    <property type="project" value="InterPro"/>
</dbReference>
<dbReference type="Pfam" id="PF03009">
    <property type="entry name" value="GDPD"/>
    <property type="match status" value="1"/>
</dbReference>
<keyword evidence="1" id="KW-0812">Transmembrane</keyword>
<accession>A0A8J3EQT9</accession>